<protein>
    <submittedName>
        <fullName evidence="2">Uncharacterized protein</fullName>
    </submittedName>
</protein>
<evidence type="ECO:0000256" key="1">
    <source>
        <dbReference type="SAM" id="SignalP"/>
    </source>
</evidence>
<reference evidence="2 3" key="1">
    <citation type="submission" date="2019-03" db="EMBL/GenBank/DDBJ databases">
        <title>Three New Species of Nocardioides, Nocardioides euryhalodurans sp. nov., Nocardioides seonyuensis sp. nov. and Nocardioides eburneoflavus sp. nov., Iolated from Soil.</title>
        <authorList>
            <person name="Roh S.G."/>
            <person name="Lee C."/>
            <person name="Kim M.-K."/>
            <person name="Kim S.B."/>
        </authorList>
    </citation>
    <scope>NUCLEOTIDE SEQUENCE [LARGE SCALE GENOMIC DNA]</scope>
    <source>
        <strain evidence="2 3">MMS17-SY117</strain>
    </source>
</reference>
<organism evidence="2 3">
    <name type="scientific">Nocardioides euryhalodurans</name>
    <dbReference type="NCBI Taxonomy" id="2518370"/>
    <lineage>
        <taxon>Bacteria</taxon>
        <taxon>Bacillati</taxon>
        <taxon>Actinomycetota</taxon>
        <taxon>Actinomycetes</taxon>
        <taxon>Propionibacteriales</taxon>
        <taxon>Nocardioidaceae</taxon>
        <taxon>Nocardioides</taxon>
    </lineage>
</organism>
<evidence type="ECO:0000313" key="3">
    <source>
        <dbReference type="Proteomes" id="UP000294894"/>
    </source>
</evidence>
<sequence>MRRTIAAAAACLGLATTALTVGTTAAAPGGVPGPAGASLPEQAPDEALETAAAVLDGEVPPLAAQTVTAPAAPDASLALRDLLVALPRLTGEDRDRAEALLARPTDRAADPYGDGYTTRANRSCSTNVCVHWVPTTRDAPPSRRWVRTTMKVMQGVWRTEVGALGYRRPVPDGRKGGNRKLDVYLKELGSQGLYGYCAPEGTRLGSARAASGYCVLDDDFARSQFGRKPVRTLRVTAAHEFFHAVQFAYDHLEHRWLLESTATWVEERYADAVNDNRQYLPGGQLWRPGVPLDREASGYGNWVFFEYLGQRFGNAYVRRVWEAAARPGTGSVAAVRRALPRGVTFTGTYTAFAMANVTPGRSYPEGESWTQPGVRRRELGAGADVDLAPRLDRLSATRSRFAPGEALTGRRWQLRVVVDGPARASAPGAGVVRVAPDGSVVRTRISLDAQGRGRVRVPFNVRRARDVYVVLANAGSDRRRFRAKVDVVRRG</sequence>
<dbReference type="OrthoDB" id="2079373at2"/>
<feature type="chain" id="PRO_5038905636" evidence="1">
    <location>
        <begin position="27"/>
        <end position="491"/>
    </location>
</feature>
<name>A0A4P7GJ61_9ACTN</name>
<accession>A0A4P7GJ61</accession>
<dbReference type="NCBIfam" id="NF045524">
    <property type="entry name" value="MXAN_6640_HExxH"/>
    <property type="match status" value="1"/>
</dbReference>
<proteinExistence type="predicted"/>
<gene>
    <name evidence="2" type="ORF">EXE57_05460</name>
</gene>
<keyword evidence="1" id="KW-0732">Signal</keyword>
<dbReference type="Proteomes" id="UP000294894">
    <property type="component" value="Chromosome"/>
</dbReference>
<evidence type="ECO:0000313" key="2">
    <source>
        <dbReference type="EMBL" id="QBR91779.1"/>
    </source>
</evidence>
<dbReference type="RefSeq" id="WP_135074734.1">
    <property type="nucleotide sequence ID" value="NZ_CP038267.1"/>
</dbReference>
<dbReference type="KEGG" id="noy:EXE57_05460"/>
<keyword evidence="3" id="KW-1185">Reference proteome</keyword>
<feature type="signal peptide" evidence="1">
    <location>
        <begin position="1"/>
        <end position="26"/>
    </location>
</feature>
<dbReference type="EMBL" id="CP038267">
    <property type="protein sequence ID" value="QBR91779.1"/>
    <property type="molecule type" value="Genomic_DNA"/>
</dbReference>
<dbReference type="AlphaFoldDB" id="A0A4P7GJ61"/>